<evidence type="ECO:0000256" key="2">
    <source>
        <dbReference type="ARBA" id="ARBA00022692"/>
    </source>
</evidence>
<dbReference type="Pfam" id="PF06803">
    <property type="entry name" value="DUF1232"/>
    <property type="match status" value="1"/>
</dbReference>
<dbReference type="InterPro" id="IPR010652">
    <property type="entry name" value="DUF1232"/>
</dbReference>
<proteinExistence type="predicted"/>
<keyword evidence="3 5" id="KW-1133">Transmembrane helix</keyword>
<organism evidence="7 8">
    <name type="scientific">Candidatus Desulfobia pelagia</name>
    <dbReference type="NCBI Taxonomy" id="2841692"/>
    <lineage>
        <taxon>Bacteria</taxon>
        <taxon>Pseudomonadati</taxon>
        <taxon>Thermodesulfobacteriota</taxon>
        <taxon>Desulfobulbia</taxon>
        <taxon>Desulfobulbales</taxon>
        <taxon>Desulfobulbaceae</taxon>
        <taxon>Candidatus Desulfobia</taxon>
    </lineage>
</organism>
<name>A0A8J6TCJ4_9BACT</name>
<feature type="domain" description="DUF1232" evidence="6">
    <location>
        <begin position="23"/>
        <end position="56"/>
    </location>
</feature>
<evidence type="ECO:0000256" key="1">
    <source>
        <dbReference type="ARBA" id="ARBA00004127"/>
    </source>
</evidence>
<evidence type="ECO:0000256" key="5">
    <source>
        <dbReference type="SAM" id="Phobius"/>
    </source>
</evidence>
<comment type="subcellular location">
    <subcellularLocation>
        <location evidence="1">Endomembrane system</location>
        <topology evidence="1">Multi-pass membrane protein</topology>
    </subcellularLocation>
</comment>
<evidence type="ECO:0000313" key="8">
    <source>
        <dbReference type="Proteomes" id="UP000614424"/>
    </source>
</evidence>
<dbReference type="EMBL" id="JACNJZ010000138">
    <property type="protein sequence ID" value="MBC8318184.1"/>
    <property type="molecule type" value="Genomic_DNA"/>
</dbReference>
<evidence type="ECO:0000256" key="3">
    <source>
        <dbReference type="ARBA" id="ARBA00022989"/>
    </source>
</evidence>
<dbReference type="Proteomes" id="UP000614424">
    <property type="component" value="Unassembled WGS sequence"/>
</dbReference>
<sequence>MSFLRKIRFYASILFDRQTPWYVKLLITGGFFYLIVPIDFIPDTIPFIGLLDDVTIGTALIALALHLVPDKVIKRHEIKNI</sequence>
<keyword evidence="2 5" id="KW-0812">Transmembrane</keyword>
<reference evidence="7 8" key="1">
    <citation type="submission" date="2020-08" db="EMBL/GenBank/DDBJ databases">
        <title>Bridging the membrane lipid divide: bacteria of the FCB group superphylum have the potential to synthesize archaeal ether lipids.</title>
        <authorList>
            <person name="Villanueva L."/>
            <person name="Von Meijenfeldt F.A.B."/>
            <person name="Westbye A.B."/>
            <person name="Yadav S."/>
            <person name="Hopmans E.C."/>
            <person name="Dutilh B.E."/>
            <person name="Sinninghe Damste J.S."/>
        </authorList>
    </citation>
    <scope>NUCLEOTIDE SEQUENCE [LARGE SCALE GENOMIC DNA]</scope>
    <source>
        <strain evidence="7">NIOZ-UU47</strain>
    </source>
</reference>
<dbReference type="AlphaFoldDB" id="A0A8J6TCJ4"/>
<feature type="transmembrane region" description="Helical" evidence="5">
    <location>
        <begin position="21"/>
        <end position="41"/>
    </location>
</feature>
<gene>
    <name evidence="7" type="ORF">H8E41_09780</name>
</gene>
<accession>A0A8J6TCJ4</accession>
<feature type="transmembrane region" description="Helical" evidence="5">
    <location>
        <begin position="47"/>
        <end position="68"/>
    </location>
</feature>
<dbReference type="GO" id="GO:0012505">
    <property type="term" value="C:endomembrane system"/>
    <property type="evidence" value="ECO:0007669"/>
    <property type="project" value="UniProtKB-SubCell"/>
</dbReference>
<comment type="caution">
    <text evidence="7">The sequence shown here is derived from an EMBL/GenBank/DDBJ whole genome shotgun (WGS) entry which is preliminary data.</text>
</comment>
<evidence type="ECO:0000256" key="4">
    <source>
        <dbReference type="ARBA" id="ARBA00023136"/>
    </source>
</evidence>
<evidence type="ECO:0000313" key="7">
    <source>
        <dbReference type="EMBL" id="MBC8318184.1"/>
    </source>
</evidence>
<evidence type="ECO:0000259" key="6">
    <source>
        <dbReference type="Pfam" id="PF06803"/>
    </source>
</evidence>
<keyword evidence="4 5" id="KW-0472">Membrane</keyword>
<protein>
    <submittedName>
        <fullName evidence="7">DUF1232 domain-containing protein</fullName>
    </submittedName>
</protein>